<proteinExistence type="predicted"/>
<feature type="transmembrane region" description="Helical" evidence="1">
    <location>
        <begin position="41"/>
        <end position="61"/>
    </location>
</feature>
<evidence type="ECO:0000313" key="2">
    <source>
        <dbReference type="EMBL" id="CDX26038.1"/>
    </source>
</evidence>
<keyword evidence="1" id="KW-1133">Transmembrane helix</keyword>
<reference evidence="3" key="1">
    <citation type="submission" date="2014-08" db="EMBL/GenBank/DDBJ databases">
        <authorList>
            <person name="Moulin L."/>
        </authorList>
    </citation>
    <scope>NUCLEOTIDE SEQUENCE [LARGE SCALE GENOMIC DNA]</scope>
</reference>
<keyword evidence="3" id="KW-1185">Reference proteome</keyword>
<keyword evidence="1" id="KW-0472">Membrane</keyword>
<accession>A0A090G4S5</accession>
<dbReference type="Proteomes" id="UP000045285">
    <property type="component" value="Unassembled WGS sequence"/>
</dbReference>
<evidence type="ECO:0000256" key="1">
    <source>
        <dbReference type="SAM" id="Phobius"/>
    </source>
</evidence>
<keyword evidence="1" id="KW-0812">Transmembrane</keyword>
<protein>
    <submittedName>
        <fullName evidence="2">Uncharacterized protein</fullName>
    </submittedName>
</protein>
<organism evidence="2 3">
    <name type="scientific">Mesorhizobium plurifarium</name>
    <dbReference type="NCBI Taxonomy" id="69974"/>
    <lineage>
        <taxon>Bacteria</taxon>
        <taxon>Pseudomonadati</taxon>
        <taxon>Pseudomonadota</taxon>
        <taxon>Alphaproteobacteria</taxon>
        <taxon>Hyphomicrobiales</taxon>
        <taxon>Phyllobacteriaceae</taxon>
        <taxon>Mesorhizobium</taxon>
    </lineage>
</organism>
<feature type="transmembrane region" description="Helical" evidence="1">
    <location>
        <begin position="12"/>
        <end position="29"/>
    </location>
</feature>
<name>A0A090G4S5_MESPL</name>
<dbReference type="AlphaFoldDB" id="A0A090G4S5"/>
<feature type="transmembrane region" description="Helical" evidence="1">
    <location>
        <begin position="67"/>
        <end position="89"/>
    </location>
</feature>
<sequence length="90" mass="9475">MVQGPTQVPTMSDLLLSATFTAFTMVRVIKGSWLRNPQYLAAGILGAIVGTLVLHACWPAYDDDFIVGGVTGIFGSWAGMALFDAILGVA</sequence>
<evidence type="ECO:0000313" key="3">
    <source>
        <dbReference type="Proteomes" id="UP000045285"/>
    </source>
</evidence>
<gene>
    <name evidence="2" type="ORF">MPL3356_60206</name>
</gene>
<dbReference type="EMBL" id="CCMZ01000056">
    <property type="protein sequence ID" value="CDX26038.1"/>
    <property type="molecule type" value="Genomic_DNA"/>
</dbReference>